<dbReference type="GO" id="GO:0015074">
    <property type="term" value="P:DNA integration"/>
    <property type="evidence" value="ECO:0007669"/>
    <property type="project" value="InterPro"/>
</dbReference>
<dbReference type="AlphaFoldDB" id="X0R446"/>
<proteinExistence type="predicted"/>
<evidence type="ECO:0000313" key="2">
    <source>
        <dbReference type="EMBL" id="GAF45675.1"/>
    </source>
</evidence>
<reference evidence="2 3" key="1">
    <citation type="submission" date="2014-02" db="EMBL/GenBank/DDBJ databases">
        <title>Whole genome shotgun sequence of Rhodococcus wratislaviensis NBRC 100605.</title>
        <authorList>
            <person name="Hosoyama A."/>
            <person name="Tsuchikane K."/>
            <person name="Yoshida I."/>
            <person name="Ohji S."/>
            <person name="Ichikawa N."/>
            <person name="Yamazoe A."/>
            <person name="Fujita N."/>
        </authorList>
    </citation>
    <scope>NUCLEOTIDE SEQUENCE [LARGE SCALE GENOMIC DNA]</scope>
    <source>
        <strain evidence="2 3">NBRC 100605</strain>
    </source>
</reference>
<feature type="domain" description="Integrase catalytic" evidence="1">
    <location>
        <begin position="114"/>
        <end position="293"/>
    </location>
</feature>
<dbReference type="PROSITE" id="PS50994">
    <property type="entry name" value="INTEGRASE"/>
    <property type="match status" value="1"/>
</dbReference>
<gene>
    <name evidence="2" type="primary">istA</name>
    <name evidence="2" type="ORF">RW1_025_00010</name>
</gene>
<dbReference type="SUPFAM" id="SSF53098">
    <property type="entry name" value="Ribonuclease H-like"/>
    <property type="match status" value="1"/>
</dbReference>
<dbReference type="InterPro" id="IPR012337">
    <property type="entry name" value="RNaseH-like_sf"/>
</dbReference>
<evidence type="ECO:0000259" key="1">
    <source>
        <dbReference type="PROSITE" id="PS50994"/>
    </source>
</evidence>
<evidence type="ECO:0000313" key="3">
    <source>
        <dbReference type="Proteomes" id="UP000019491"/>
    </source>
</evidence>
<keyword evidence="3" id="KW-1185">Reference proteome</keyword>
<accession>X0R446</accession>
<dbReference type="Gene3D" id="3.30.420.10">
    <property type="entry name" value="Ribonuclease H-like superfamily/Ribonuclease H"/>
    <property type="match status" value="1"/>
</dbReference>
<dbReference type="EMBL" id="BAWF01000025">
    <property type="protein sequence ID" value="GAF45675.1"/>
    <property type="molecule type" value="Genomic_DNA"/>
</dbReference>
<dbReference type="PANTHER" id="PTHR35004">
    <property type="entry name" value="TRANSPOSASE RV3428C-RELATED"/>
    <property type="match status" value="1"/>
</dbReference>
<dbReference type="RefSeq" id="WP_255221495.1">
    <property type="nucleotide sequence ID" value="NZ_BAWF01000025.1"/>
</dbReference>
<dbReference type="InterPro" id="IPR036397">
    <property type="entry name" value="RNaseH_sf"/>
</dbReference>
<dbReference type="InterPro" id="IPR001584">
    <property type="entry name" value="Integrase_cat-core"/>
</dbReference>
<sequence length="499" mass="54810">MTKCAREVMEILEAYDLTQCAHSAAQLAGCDEKTVARYVELRDTGRDPAERARRARSIDPFLGKVEELVEASQGRIRADVVHDKLTAMGFDGTDRTTRRAVAELKATYRAGHRRKYRPWIPEPGMWLQFDWGEGPRVGGRRTQLFCAWLSWSRFRVVVPAWDQQLPTLIACLDTTLRRIGRAPTYLLTDNPRTVTIDRIAGVPVRHPDIVSAGKHYGCVVHTCEPFDPESKGGAEHTVKIAKADLVPTEANLLEEYSSFAELVDACERWCEKVNARPHRAVGAAPAERLATELSRLHVLPEDPHLLALGEERLVGFDQTISWGNVRYSTPDGHQGTKVWCRVTGDELVIVARTGSGIAEIARHRLSTPGNPRIVAAHYPHHPDDGSVLRLPKPRPRTAAEIDFLALGEGAHRWLTEAAAGGVTRIRHKMARAVEFAHVLDAGRVDQALAVAAAAGRFGDRDLASILDHLAAAAQPGPVVVVDETHSTQPGTAGWGRVGA</sequence>
<dbReference type="Proteomes" id="UP000019491">
    <property type="component" value="Unassembled WGS sequence"/>
</dbReference>
<comment type="caution">
    <text evidence="2">The sequence shown here is derived from an EMBL/GenBank/DDBJ whole genome shotgun (WGS) entry which is preliminary data.</text>
</comment>
<protein>
    <submittedName>
        <fullName evidence="2">Transposase</fullName>
    </submittedName>
</protein>
<dbReference type="GO" id="GO:0003676">
    <property type="term" value="F:nucleic acid binding"/>
    <property type="evidence" value="ECO:0007669"/>
    <property type="project" value="InterPro"/>
</dbReference>
<organism evidence="2 3">
    <name type="scientific">Rhodococcus wratislaviensis NBRC 100605</name>
    <dbReference type="NCBI Taxonomy" id="1219028"/>
    <lineage>
        <taxon>Bacteria</taxon>
        <taxon>Bacillati</taxon>
        <taxon>Actinomycetota</taxon>
        <taxon>Actinomycetes</taxon>
        <taxon>Mycobacteriales</taxon>
        <taxon>Nocardiaceae</taxon>
        <taxon>Rhodococcus</taxon>
    </lineage>
</organism>
<name>X0R446_RHOWR</name>
<dbReference type="NCBIfam" id="NF033546">
    <property type="entry name" value="transpos_IS21"/>
    <property type="match status" value="1"/>
</dbReference>